<evidence type="ECO:0000256" key="7">
    <source>
        <dbReference type="ARBA" id="ARBA00023242"/>
    </source>
</evidence>
<feature type="region of interest" description="Disordered" evidence="10">
    <location>
        <begin position="818"/>
        <end position="867"/>
    </location>
</feature>
<feature type="region of interest" description="Disordered" evidence="10">
    <location>
        <begin position="720"/>
        <end position="741"/>
    </location>
</feature>
<comment type="similarity">
    <text evidence="2 9">Belongs to the Mediator complex subunit 14 family.</text>
</comment>
<keyword evidence="7 9" id="KW-0539">Nucleus</keyword>
<feature type="region of interest" description="Disordered" evidence="10">
    <location>
        <begin position="629"/>
        <end position="673"/>
    </location>
</feature>
<comment type="caution">
    <text evidence="12">The sequence shown here is derived from an EMBL/GenBank/DDBJ whole genome shotgun (WGS) entry which is preliminary data.</text>
</comment>
<evidence type="ECO:0000256" key="3">
    <source>
        <dbReference type="ARBA" id="ARBA00019619"/>
    </source>
</evidence>
<comment type="subcellular location">
    <subcellularLocation>
        <location evidence="1 9">Nucleus</location>
    </subcellularLocation>
</comment>
<keyword evidence="5 9" id="KW-0010">Activator</keyword>
<feature type="compositionally biased region" description="Low complexity" evidence="10">
    <location>
        <begin position="134"/>
        <end position="153"/>
    </location>
</feature>
<feature type="compositionally biased region" description="Low complexity" evidence="10">
    <location>
        <begin position="206"/>
        <end position="220"/>
    </location>
</feature>
<dbReference type="GO" id="GO:0003712">
    <property type="term" value="F:transcription coregulator activity"/>
    <property type="evidence" value="ECO:0007669"/>
    <property type="project" value="UniProtKB-UniRule"/>
</dbReference>
<dbReference type="InterPro" id="IPR055122">
    <property type="entry name" value="Med14_N"/>
</dbReference>
<keyword evidence="6 9" id="KW-0804">Transcription</keyword>
<feature type="region of interest" description="Disordered" evidence="10">
    <location>
        <begin position="206"/>
        <end position="225"/>
    </location>
</feature>
<evidence type="ECO:0000256" key="2">
    <source>
        <dbReference type="ARBA" id="ARBA00007813"/>
    </source>
</evidence>
<dbReference type="PANTHER" id="PTHR12809">
    <property type="entry name" value="MEDIATOR COMPLEX SUBUNIT"/>
    <property type="match status" value="1"/>
</dbReference>
<evidence type="ECO:0000256" key="10">
    <source>
        <dbReference type="SAM" id="MobiDB-lite"/>
    </source>
</evidence>
<dbReference type="PANTHER" id="PTHR12809:SF2">
    <property type="entry name" value="MEDIATOR OF RNA POLYMERASE II TRANSCRIPTION SUBUNIT 14"/>
    <property type="match status" value="1"/>
</dbReference>
<comment type="subunit">
    <text evidence="9">Component of the Mediator complex.</text>
</comment>
<feature type="region of interest" description="Disordered" evidence="10">
    <location>
        <begin position="684"/>
        <end position="703"/>
    </location>
</feature>
<dbReference type="GO" id="GO:0006357">
    <property type="term" value="P:regulation of transcription by RNA polymerase II"/>
    <property type="evidence" value="ECO:0007669"/>
    <property type="project" value="InterPro"/>
</dbReference>
<dbReference type="GO" id="GO:0070847">
    <property type="term" value="C:core mediator complex"/>
    <property type="evidence" value="ECO:0007669"/>
    <property type="project" value="TreeGrafter"/>
</dbReference>
<organism evidence="12 13">
    <name type="scientific">Rhodotorula mucilaginosa</name>
    <name type="common">Yeast</name>
    <name type="synonym">Rhodotorula rubra</name>
    <dbReference type="NCBI Taxonomy" id="5537"/>
    <lineage>
        <taxon>Eukaryota</taxon>
        <taxon>Fungi</taxon>
        <taxon>Dikarya</taxon>
        <taxon>Basidiomycota</taxon>
        <taxon>Pucciniomycotina</taxon>
        <taxon>Microbotryomycetes</taxon>
        <taxon>Sporidiobolales</taxon>
        <taxon>Sporidiobolaceae</taxon>
        <taxon>Rhodotorula</taxon>
    </lineage>
</organism>
<dbReference type="EMBL" id="PUHQ01000017">
    <property type="protein sequence ID" value="KAG0663904.1"/>
    <property type="molecule type" value="Genomic_DNA"/>
</dbReference>
<feature type="compositionally biased region" description="Low complexity" evidence="10">
    <location>
        <begin position="653"/>
        <end position="665"/>
    </location>
</feature>
<keyword evidence="13" id="KW-1185">Reference proteome</keyword>
<proteinExistence type="inferred from homology"/>
<feature type="compositionally biased region" description="Polar residues" evidence="10">
    <location>
        <begin position="463"/>
        <end position="479"/>
    </location>
</feature>
<gene>
    <name evidence="12" type="primary">RGR1</name>
    <name evidence="12" type="ORF">C6P46_002130</name>
</gene>
<evidence type="ECO:0000256" key="9">
    <source>
        <dbReference type="RuleBase" id="RU365082"/>
    </source>
</evidence>
<sequence>MTDAQSLQLARAPNPLGPAGTWPCFRGAAAPRLSILTLRPGQPASWLPAGILNRASTLAFDESHWRGGQPADRSNGGTSRFWDSAADDSLGLEFRRRLRLQDEDQDYLLQVLRLSVYTDLASADGRPGLDMHASGEPAAAAPHSASSTSLPPSNGTRPNQDADGGGEGDERELPVVLQDLVPLSYLIDRVVSSAYSDLATLVETLPGSHSHASAPSSAAGTDDQARKRKIVDHVLNSRRQLVKLLVLARWSKEAHRLHKAINIVGFLAIQNHQIDRAIEALTETHGMLARARVRNYDLASALNVLSTGSAASLPASLTDPFAAELAHPLTDTQVLDTLAELDRVLLARLVLRIEPLPPALSDPAAWRIHDGRVTFRVDGMWEADLTFGGDNESEESTGQQGGEWYLLAIRFLFRVKDARGAWSSTPLGPIKDHLLQLCNQELLRRPYFPPPLPPRPTFAFDPNSSSATTGGAGRETSTTAAAPLLPDPQAPPPAPGEMPVLFPNGDSSAAPNGVIMGGEENQSEQERVRQEWDEKEREWQREKDEVIKKRKRDRPLDRGYTFLQRLALSYQLEAVHSSAARLAATSWSGTLEVERRTSKTTTAGAGNAEVEGEDEVRIHYWRPPAAISSSAATTASGKPLRPTSTPAPSNSTAAQQGPPAQPGRRAGPGGTLVFSLRPIAPAAVIAGGGGPRRGGISRLRGERARQDTLQAALDRAARSASASASSFGSGAGDDDDLEDAVSASQTLPARIDVPKTLSVTWLPSTSNSAAASIPSALASLNLTSLLGSDLDVERVLRHVTALHARDVIERLSKVILAAPTPGSGDEAKKHGRQPRSRLVYPSSRRRRRRPGGLAGSDTKNKEDEEEDPVDVVVPYLHLPLVGAHAIGAHIDPLTGRFDLRAAPAIAPDAANLEGRVDLADDEDGGATAEADGGSSARDQRLRLASERIDRERFGPAVVGVPKGVKQQQQQQQQGDPDAWMKGLVEVVARIRASTIIDELDTLLSLLSLPLSSAPVRRLPLPPRELAKLGPNVSAAAGRAALLFVPLLADEPALAGWFLVLELFEDGIRAALLSTAERSDQLGNWTEILEVGWLGTPSPAAAATSEGVEAKSGLKGANLGFEIKSEVLRSLWWHCVRRAAAFSLELQLHLRRIPYRCESVSSAATASRLILPTATLLRIPDVEQLLRPDAELRCAVEADGGRKTILLVYLRITQGAPSPLPPPDELPPSVLYNPARGALVLLAEGSLADTVERLLRALATVLKLVRLARPLGSPAKALSASARLKTVK</sequence>
<evidence type="ECO:0000256" key="8">
    <source>
        <dbReference type="ARBA" id="ARBA00032007"/>
    </source>
</evidence>
<feature type="domain" description="Mediator complex subunit MED14 N-terminal" evidence="11">
    <location>
        <begin position="181"/>
        <end position="388"/>
    </location>
</feature>
<dbReference type="Proteomes" id="UP000777482">
    <property type="component" value="Unassembled WGS sequence"/>
</dbReference>
<comment type="function">
    <text evidence="9">Component of the Mediator complex, a coactivator involved in the regulated transcription of nearly all RNA polymerase II-dependent genes. Mediator functions as a bridge to convey information from gene-specific regulatory proteins to the basal RNA polymerase II transcription machinery. Mediator is recruited to promoters by direct interactions with regulatory proteins and serves as a scaffold for the assembly of a functional preinitiation complex with RNA polymerase II and the general transcription factors.</text>
</comment>
<dbReference type="Pfam" id="PF08638">
    <property type="entry name" value="Med14"/>
    <property type="match status" value="1"/>
</dbReference>
<protein>
    <recommendedName>
        <fullName evidence="3 9">Mediator of RNA polymerase II transcription subunit 14</fullName>
    </recommendedName>
    <alternativeName>
        <fullName evidence="8 9">Mediator complex subunit 14</fullName>
    </alternativeName>
</protein>
<feature type="region of interest" description="Disordered" evidence="10">
    <location>
        <begin position="128"/>
        <end position="171"/>
    </location>
</feature>
<evidence type="ECO:0000259" key="11">
    <source>
        <dbReference type="Pfam" id="PF08638"/>
    </source>
</evidence>
<feature type="region of interest" description="Disordered" evidence="10">
    <location>
        <begin position="453"/>
        <end position="497"/>
    </location>
</feature>
<accession>A0A9P6W6B8</accession>
<evidence type="ECO:0000313" key="13">
    <source>
        <dbReference type="Proteomes" id="UP000777482"/>
    </source>
</evidence>
<feature type="compositionally biased region" description="Pro residues" evidence="10">
    <location>
        <begin position="485"/>
        <end position="496"/>
    </location>
</feature>
<feature type="compositionally biased region" description="Polar residues" evidence="10">
    <location>
        <begin position="642"/>
        <end position="652"/>
    </location>
</feature>
<evidence type="ECO:0000256" key="4">
    <source>
        <dbReference type="ARBA" id="ARBA00023015"/>
    </source>
</evidence>
<feature type="region of interest" description="Disordered" evidence="10">
    <location>
        <begin position="919"/>
        <end position="938"/>
    </location>
</feature>
<dbReference type="InterPro" id="IPR013947">
    <property type="entry name" value="Mediator_Med14"/>
</dbReference>
<evidence type="ECO:0000256" key="1">
    <source>
        <dbReference type="ARBA" id="ARBA00004123"/>
    </source>
</evidence>
<reference evidence="12 13" key="1">
    <citation type="submission" date="2020-11" db="EMBL/GenBank/DDBJ databases">
        <title>Kefir isolates.</title>
        <authorList>
            <person name="Marcisauskas S."/>
            <person name="Kim Y."/>
            <person name="Blasche S."/>
        </authorList>
    </citation>
    <scope>NUCLEOTIDE SEQUENCE [LARGE SCALE GENOMIC DNA]</scope>
    <source>
        <strain evidence="12 13">KR</strain>
    </source>
</reference>
<dbReference type="OrthoDB" id="205099at2759"/>
<evidence type="ECO:0000313" key="12">
    <source>
        <dbReference type="EMBL" id="KAG0663904.1"/>
    </source>
</evidence>
<evidence type="ECO:0000256" key="5">
    <source>
        <dbReference type="ARBA" id="ARBA00023159"/>
    </source>
</evidence>
<evidence type="ECO:0000256" key="6">
    <source>
        <dbReference type="ARBA" id="ARBA00023163"/>
    </source>
</evidence>
<name>A0A9P6W6B8_RHOMI</name>
<dbReference type="GO" id="GO:0016592">
    <property type="term" value="C:mediator complex"/>
    <property type="evidence" value="ECO:0007669"/>
    <property type="project" value="UniProtKB-UniRule"/>
</dbReference>
<keyword evidence="4 9" id="KW-0805">Transcription regulation</keyword>